<proteinExistence type="predicted"/>
<comment type="caution">
    <text evidence="1">The sequence shown here is derived from an EMBL/GenBank/DDBJ whole genome shotgun (WGS) entry which is preliminary data.</text>
</comment>
<evidence type="ECO:0000313" key="1">
    <source>
        <dbReference type="EMBL" id="HAF9623446.1"/>
    </source>
</evidence>
<sequence length="124" mass="13878">MKNVSGVRLKKINQSDFFDTERLAEMRAFFVPFSRCWGVALTLLNWVYRRGGIHNAHPVLSCPAIGFVSDFEKRVSVHSAGTEKPERESGTRCVFGVPPSRCRHQKLSIRAAPRHPANASQAAK</sequence>
<accession>A0A755SF19</accession>
<organism evidence="1">
    <name type="scientific">Salmonella enterica</name>
    <name type="common">Salmonella choleraesuis</name>
    <dbReference type="NCBI Taxonomy" id="28901"/>
    <lineage>
        <taxon>Bacteria</taxon>
        <taxon>Pseudomonadati</taxon>
        <taxon>Pseudomonadota</taxon>
        <taxon>Gammaproteobacteria</taxon>
        <taxon>Enterobacterales</taxon>
        <taxon>Enterobacteriaceae</taxon>
        <taxon>Salmonella</taxon>
    </lineage>
</organism>
<name>A0A755SF19_SALER</name>
<reference evidence="1" key="2">
    <citation type="submission" date="2020-02" db="EMBL/GenBank/DDBJ databases">
        <authorList>
            <consortium name="NCBI Pathogen Detection Project"/>
        </authorList>
    </citation>
    <scope>NUCLEOTIDE SEQUENCE</scope>
    <source>
        <strain evidence="1">MA.S/19990610</strain>
    </source>
</reference>
<gene>
    <name evidence="1" type="ORF">G8P07_004373</name>
</gene>
<dbReference type="EMBL" id="DAAWWD010000030">
    <property type="protein sequence ID" value="HAF9623446.1"/>
    <property type="molecule type" value="Genomic_DNA"/>
</dbReference>
<reference evidence="1" key="1">
    <citation type="journal article" date="2018" name="Genome Biol.">
        <title>SKESA: strategic k-mer extension for scrupulous assemblies.</title>
        <authorList>
            <person name="Souvorov A."/>
            <person name="Agarwala R."/>
            <person name="Lipman D.J."/>
        </authorList>
    </citation>
    <scope>NUCLEOTIDE SEQUENCE</scope>
    <source>
        <strain evidence="1">MA.S/19990610</strain>
    </source>
</reference>
<dbReference type="AlphaFoldDB" id="A0A755SF19"/>
<protein>
    <submittedName>
        <fullName evidence="1">Uncharacterized protein</fullName>
    </submittedName>
</protein>